<comment type="caution">
    <text evidence="3">The sequence shown here is derived from an EMBL/GenBank/DDBJ whole genome shotgun (WGS) entry which is preliminary data.</text>
</comment>
<organism evidence="3 4">
    <name type="scientific">Saponaria officinalis</name>
    <name type="common">Common soapwort</name>
    <name type="synonym">Lychnis saponaria</name>
    <dbReference type="NCBI Taxonomy" id="3572"/>
    <lineage>
        <taxon>Eukaryota</taxon>
        <taxon>Viridiplantae</taxon>
        <taxon>Streptophyta</taxon>
        <taxon>Embryophyta</taxon>
        <taxon>Tracheophyta</taxon>
        <taxon>Spermatophyta</taxon>
        <taxon>Magnoliopsida</taxon>
        <taxon>eudicotyledons</taxon>
        <taxon>Gunneridae</taxon>
        <taxon>Pentapetalae</taxon>
        <taxon>Caryophyllales</taxon>
        <taxon>Caryophyllaceae</taxon>
        <taxon>Caryophylleae</taxon>
        <taxon>Saponaria</taxon>
    </lineage>
</organism>
<protein>
    <recommendedName>
        <fullName evidence="2">Retrotransposon gag domain-containing protein</fullName>
    </recommendedName>
</protein>
<feature type="compositionally biased region" description="Acidic residues" evidence="1">
    <location>
        <begin position="1"/>
        <end position="10"/>
    </location>
</feature>
<feature type="compositionally biased region" description="Basic and acidic residues" evidence="1">
    <location>
        <begin position="242"/>
        <end position="258"/>
    </location>
</feature>
<dbReference type="EMBL" id="JBDFQZ010000005">
    <property type="protein sequence ID" value="KAK9723640.1"/>
    <property type="molecule type" value="Genomic_DNA"/>
</dbReference>
<dbReference type="Pfam" id="PF03732">
    <property type="entry name" value="Retrotrans_gag"/>
    <property type="match status" value="1"/>
</dbReference>
<dbReference type="PANTHER" id="PTHR33223">
    <property type="entry name" value="CCHC-TYPE DOMAIN-CONTAINING PROTEIN"/>
    <property type="match status" value="1"/>
</dbReference>
<dbReference type="AlphaFoldDB" id="A0AAW1KPU9"/>
<dbReference type="Proteomes" id="UP001443914">
    <property type="component" value="Unassembled WGS sequence"/>
</dbReference>
<evidence type="ECO:0000256" key="1">
    <source>
        <dbReference type="SAM" id="MobiDB-lite"/>
    </source>
</evidence>
<feature type="domain" description="Retrotransposon gag" evidence="2">
    <location>
        <begin position="119"/>
        <end position="185"/>
    </location>
</feature>
<evidence type="ECO:0000313" key="3">
    <source>
        <dbReference type="EMBL" id="KAK9723640.1"/>
    </source>
</evidence>
<dbReference type="PANTHER" id="PTHR33223:SF9">
    <property type="entry name" value="RETROTRANSPOSON GAG DOMAIN-CONTAINING PROTEIN"/>
    <property type="match status" value="1"/>
</dbReference>
<accession>A0AAW1KPU9</accession>
<gene>
    <name evidence="3" type="ORF">RND81_05G014900</name>
</gene>
<evidence type="ECO:0000313" key="4">
    <source>
        <dbReference type="Proteomes" id="UP001443914"/>
    </source>
</evidence>
<name>A0AAW1KPU9_SAPOF</name>
<reference evidence="3" key="1">
    <citation type="submission" date="2024-03" db="EMBL/GenBank/DDBJ databases">
        <title>WGS assembly of Saponaria officinalis var. Norfolk2.</title>
        <authorList>
            <person name="Jenkins J."/>
            <person name="Shu S."/>
            <person name="Grimwood J."/>
            <person name="Barry K."/>
            <person name="Goodstein D."/>
            <person name="Schmutz J."/>
            <person name="Leebens-Mack J."/>
            <person name="Osbourn A."/>
        </authorList>
    </citation>
    <scope>NUCLEOTIDE SEQUENCE [LARGE SCALE GENOMIC DNA]</scope>
    <source>
        <strain evidence="3">JIC</strain>
    </source>
</reference>
<dbReference type="CDD" id="cd00303">
    <property type="entry name" value="retropepsin_like"/>
    <property type="match status" value="1"/>
</dbReference>
<feature type="region of interest" description="Disordered" evidence="1">
    <location>
        <begin position="242"/>
        <end position="287"/>
    </location>
</feature>
<proteinExistence type="predicted"/>
<keyword evidence="4" id="KW-1185">Reference proteome</keyword>
<evidence type="ECO:0000259" key="2">
    <source>
        <dbReference type="Pfam" id="PF03732"/>
    </source>
</evidence>
<feature type="region of interest" description="Disordered" evidence="1">
    <location>
        <begin position="1"/>
        <end position="20"/>
    </location>
</feature>
<sequence>MDDPEGEQDGDPEKKKRKKKLNLTLMMMQEIQRLNEKIVKIPGIPDPLKEVSPDSFADSPFADSIALKEIPKKFTVPGMRLYDGTTDPQDYIAQYKQRMLTIPIPRDLREACLCKGFGSTLCGPALQWLVGIPNSTIKSFANLVNSFVQQFASSRKLQKQTSDLYRIVQRFNEPLRDYLQRFNQEKISILNCDIGTTIQAYRHGLVRDSELYRELTKYPCSTFEDVQAKTLAQIRLEEDAFSRQDSSHYDKPNWKMESGRYNNRSAPYSKQGRSEVKAVGQNEEDPTSSLEINNLAISPSELVARLDKLGSFVRWPKRSEKPNSNKDSSKWCDFHSDIGHNTEDCIVLKGEVSYQLRNDRLKDVLKMPVKKDKPAQTSQPPVSPPCTHEVKFITGGSDICGLTYSAAKRIAKEEKMQPPTRQEPDWEPVSFDHDDYQGIPKLHHDSLVIKLQIGSTLVRRVLVDGGSSVNLFMLGALKEMGIDEDKLTKSSNVLVGFSGETTHSLGKNITSNLRPGSIFF</sequence>
<dbReference type="InterPro" id="IPR005162">
    <property type="entry name" value="Retrotrans_gag_dom"/>
</dbReference>